<dbReference type="InterPro" id="IPR032675">
    <property type="entry name" value="LRR_dom_sf"/>
</dbReference>
<name>A0A133ZB86_9FIRM</name>
<evidence type="ECO:0000313" key="2">
    <source>
        <dbReference type="Proteomes" id="UP000070394"/>
    </source>
</evidence>
<dbReference type="Proteomes" id="UP000070394">
    <property type="component" value="Unassembled WGS sequence"/>
</dbReference>
<dbReference type="STRING" id="467210.HMPREF1866_02870"/>
<sequence length="522" mass="58582">MAKIFKKYKYIFIIFLLCLILYAILSNLKCRVIIKNNVFIGIKSGIIEKKEDLKVIEIPDNVTGIGIFALAYCTKLERVILPDSIKEIRMGAFYDCQNLKDIKLPERLEVIRNDAFSNCKSLTDVKLPSGVKTIEKGTFAECTSLESLQLSDNTTGIEEIAFNNCRSLTSVYLPNSVKTIGSAAFYNCSSLATVRMSEGIESVGENAFWGTEFFKSGMADEYGSVYLGKVLLYNKGSNDTVVVKDSTKIIANAAFINNYRLKEIELPEGIIEIGDNCFENCEALKKIDIKEGLKKIGENSFAGSGVEEVKLPESITEIGYGAFNNCKDLSDINLSSGIERIAGYSFENTKYLNNIKPDEYGCKYVDNILLSSENNGSSIIHIKAGTRVIGAQAFENRNDIEEVYIPKSVETIDFKAFFLCSNLKKVDFEEGIKLKEINYFTFVGCEKIENIDLPNSLEAINAYSFGGCSFTKIKIPENVEYLDSYAIRECYSLKEIELPERLRGEYHWIETDGIKTPKLVFY</sequence>
<keyword evidence="2" id="KW-1185">Reference proteome</keyword>
<dbReference type="PANTHER" id="PTHR45661:SF3">
    <property type="entry name" value="IG-LIKE DOMAIN-CONTAINING PROTEIN"/>
    <property type="match status" value="1"/>
</dbReference>
<gene>
    <name evidence="1" type="ORF">HMPREF1866_02870</name>
</gene>
<dbReference type="PANTHER" id="PTHR45661">
    <property type="entry name" value="SURFACE ANTIGEN"/>
    <property type="match status" value="1"/>
</dbReference>
<dbReference type="AlphaFoldDB" id="A0A133ZB86"/>
<reference evidence="2" key="1">
    <citation type="submission" date="2016-01" db="EMBL/GenBank/DDBJ databases">
        <authorList>
            <person name="Mitreva M."/>
            <person name="Pepin K.H."/>
            <person name="Mihindukulasuriya K.A."/>
            <person name="Fulton R."/>
            <person name="Fronick C."/>
            <person name="O'Laughlin M."/>
            <person name="Miner T."/>
            <person name="Herter B."/>
            <person name="Rosa B.A."/>
            <person name="Cordes M."/>
            <person name="Tomlinson C."/>
            <person name="Wollam A."/>
            <person name="Palsikar V.B."/>
            <person name="Mardis E.R."/>
            <person name="Wilson R.K."/>
        </authorList>
    </citation>
    <scope>NUCLEOTIDE SEQUENCE [LARGE SCALE GENOMIC DNA]</scope>
    <source>
        <strain evidence="2">DNF00896</strain>
    </source>
</reference>
<dbReference type="OrthoDB" id="1814867at2"/>
<proteinExistence type="predicted"/>
<evidence type="ECO:0008006" key="3">
    <source>
        <dbReference type="Google" id="ProtNLM"/>
    </source>
</evidence>
<dbReference type="EMBL" id="LSDA01000147">
    <property type="protein sequence ID" value="KXB52695.1"/>
    <property type="molecule type" value="Genomic_DNA"/>
</dbReference>
<comment type="caution">
    <text evidence="1">The sequence shown here is derived from an EMBL/GenBank/DDBJ whole genome shotgun (WGS) entry which is preliminary data.</text>
</comment>
<accession>A0A133ZB86</accession>
<organism evidence="1 2">
    <name type="scientific">Lachnoanaerobaculum saburreum</name>
    <dbReference type="NCBI Taxonomy" id="467210"/>
    <lineage>
        <taxon>Bacteria</taxon>
        <taxon>Bacillati</taxon>
        <taxon>Bacillota</taxon>
        <taxon>Clostridia</taxon>
        <taxon>Lachnospirales</taxon>
        <taxon>Lachnospiraceae</taxon>
        <taxon>Lachnoanaerobaculum</taxon>
    </lineage>
</organism>
<evidence type="ECO:0000313" key="1">
    <source>
        <dbReference type="EMBL" id="KXB52695.1"/>
    </source>
</evidence>
<dbReference type="Pfam" id="PF13306">
    <property type="entry name" value="LRR_5"/>
    <property type="match status" value="3"/>
</dbReference>
<dbReference type="InterPro" id="IPR053139">
    <property type="entry name" value="Surface_bspA-like"/>
</dbReference>
<dbReference type="SUPFAM" id="SSF52058">
    <property type="entry name" value="L domain-like"/>
    <property type="match status" value="2"/>
</dbReference>
<dbReference type="Gene3D" id="3.80.10.10">
    <property type="entry name" value="Ribonuclease Inhibitor"/>
    <property type="match status" value="3"/>
</dbReference>
<dbReference type="InterPro" id="IPR026906">
    <property type="entry name" value="LRR_5"/>
</dbReference>
<dbReference type="RefSeq" id="WP_060932356.1">
    <property type="nucleotide sequence ID" value="NZ_KQ959851.1"/>
</dbReference>
<dbReference type="PATRIC" id="fig|467210.3.peg.2847"/>
<protein>
    <recommendedName>
        <fullName evidence="3">Leucine Rich repeat-containing domain protein</fullName>
    </recommendedName>
</protein>